<organism evidence="2 3">
    <name type="scientific">Reticulomyxa filosa</name>
    <dbReference type="NCBI Taxonomy" id="46433"/>
    <lineage>
        <taxon>Eukaryota</taxon>
        <taxon>Sar</taxon>
        <taxon>Rhizaria</taxon>
        <taxon>Retaria</taxon>
        <taxon>Foraminifera</taxon>
        <taxon>Monothalamids</taxon>
        <taxon>Reticulomyxidae</taxon>
        <taxon>Reticulomyxa</taxon>
    </lineage>
</organism>
<gene>
    <name evidence="2" type="ORF">RFI_16206</name>
</gene>
<evidence type="ECO:0000313" key="2">
    <source>
        <dbReference type="EMBL" id="ETO20999.1"/>
    </source>
</evidence>
<evidence type="ECO:0000256" key="1">
    <source>
        <dbReference type="SAM" id="SignalP"/>
    </source>
</evidence>
<dbReference type="Proteomes" id="UP000023152">
    <property type="component" value="Unassembled WGS sequence"/>
</dbReference>
<keyword evidence="3" id="KW-1185">Reference proteome</keyword>
<dbReference type="AlphaFoldDB" id="X6N5I3"/>
<protein>
    <submittedName>
        <fullName evidence="2">Uncharacterized protein</fullName>
    </submittedName>
</protein>
<keyword evidence="1" id="KW-0732">Signal</keyword>
<evidence type="ECO:0000313" key="3">
    <source>
        <dbReference type="Proteomes" id="UP000023152"/>
    </source>
</evidence>
<proteinExistence type="predicted"/>
<comment type="caution">
    <text evidence="2">The sequence shown here is derived from an EMBL/GenBank/DDBJ whole genome shotgun (WGS) entry which is preliminary data.</text>
</comment>
<dbReference type="EMBL" id="ASPP01012030">
    <property type="protein sequence ID" value="ETO20999.1"/>
    <property type="molecule type" value="Genomic_DNA"/>
</dbReference>
<accession>X6N5I3</accession>
<sequence>MRRLPRQNRILHLLDLVALMLMRGLHIQVAQLDEKNNSKRLCDPLQCIFNKMGSTTKKARICRSLRELLSEPVLFVIASIARRRKNRVTPNWAKNDYRELLVKFQSRQHQVQAMRSGHDMTPSEKKQARRLEWNVTTRCQMLEGLFDECLKFGQINPVTWPQGRARTLTELISELQNLNPSCHSFINIEELRQDLLSYEHMLDKCRRSRSREDVTRFCEQCLHMTCEEKEKTKHFVHELFAMVALGMEWTYTYPPRLAQVLVVFAAFRCSQNKTKQTKKSNVLFQVGTGEGKSVIKHGRAFSTAYGYECDMLHEQDSEHNIKATENNVRAASGRPHSVAIVDECDYGFIDTIFGATQLTRPAAGYAPLNCILGMTYTRMMLLVSSLSDMVVQIKCDMWMALKDVKECNLMYVLSKQGDTVGNWLDNVSNMALQAWLHSGSESRKGHILLHLGFDECTLSSVDTVKEKLANLSMDALVELISHPIMLNLNVALFERREEQSDSKSQPVRAKACS</sequence>
<reference evidence="2 3" key="1">
    <citation type="journal article" date="2013" name="Curr. Biol.">
        <title>The Genome of the Foraminiferan Reticulomyxa filosa.</title>
        <authorList>
            <person name="Glockner G."/>
            <person name="Hulsmann N."/>
            <person name="Schleicher M."/>
            <person name="Noegel A.A."/>
            <person name="Eichinger L."/>
            <person name="Gallinger C."/>
            <person name="Pawlowski J."/>
            <person name="Sierra R."/>
            <person name="Euteneuer U."/>
            <person name="Pillet L."/>
            <person name="Moustafa A."/>
            <person name="Platzer M."/>
            <person name="Groth M."/>
            <person name="Szafranski K."/>
            <person name="Schliwa M."/>
        </authorList>
    </citation>
    <scope>NUCLEOTIDE SEQUENCE [LARGE SCALE GENOMIC DNA]</scope>
</reference>
<name>X6N5I3_RETFI</name>
<feature type="signal peptide" evidence="1">
    <location>
        <begin position="1"/>
        <end position="26"/>
    </location>
</feature>
<feature type="chain" id="PRO_5004976182" evidence="1">
    <location>
        <begin position="27"/>
        <end position="513"/>
    </location>
</feature>